<organism evidence="2 3">
    <name type="scientific">Funneliformis caledonium</name>
    <dbReference type="NCBI Taxonomy" id="1117310"/>
    <lineage>
        <taxon>Eukaryota</taxon>
        <taxon>Fungi</taxon>
        <taxon>Fungi incertae sedis</taxon>
        <taxon>Mucoromycota</taxon>
        <taxon>Glomeromycotina</taxon>
        <taxon>Glomeromycetes</taxon>
        <taxon>Glomerales</taxon>
        <taxon>Glomeraceae</taxon>
        <taxon>Funneliformis</taxon>
    </lineage>
</organism>
<feature type="compositionally biased region" description="Polar residues" evidence="1">
    <location>
        <begin position="20"/>
        <end position="50"/>
    </location>
</feature>
<feature type="region of interest" description="Disordered" evidence="1">
    <location>
        <begin position="1"/>
        <end position="50"/>
    </location>
</feature>
<sequence length="50" mass="5551">MESAGNPDKQEENVNEKTDSGQFDNNRLPSKDQTSNYSSAKNENSLEQSS</sequence>
<evidence type="ECO:0000313" key="2">
    <source>
        <dbReference type="EMBL" id="CAG8514424.1"/>
    </source>
</evidence>
<dbReference type="EMBL" id="CAJVPQ010000849">
    <property type="protein sequence ID" value="CAG8514424.1"/>
    <property type="molecule type" value="Genomic_DNA"/>
</dbReference>
<name>A0A9N9A273_9GLOM</name>
<comment type="caution">
    <text evidence="2">The sequence shown here is derived from an EMBL/GenBank/DDBJ whole genome shotgun (WGS) entry which is preliminary data.</text>
</comment>
<keyword evidence="3" id="KW-1185">Reference proteome</keyword>
<reference evidence="2" key="1">
    <citation type="submission" date="2021-06" db="EMBL/GenBank/DDBJ databases">
        <authorList>
            <person name="Kallberg Y."/>
            <person name="Tangrot J."/>
            <person name="Rosling A."/>
        </authorList>
    </citation>
    <scope>NUCLEOTIDE SEQUENCE</scope>
    <source>
        <strain evidence="2">UK204</strain>
    </source>
</reference>
<protein>
    <submittedName>
        <fullName evidence="2">15198_t:CDS:1</fullName>
    </submittedName>
</protein>
<gene>
    <name evidence="2" type="ORF">FCALED_LOCUS4368</name>
</gene>
<proteinExistence type="predicted"/>
<feature type="compositionally biased region" description="Basic and acidic residues" evidence="1">
    <location>
        <begin position="8"/>
        <end position="19"/>
    </location>
</feature>
<accession>A0A9N9A273</accession>
<dbReference type="AlphaFoldDB" id="A0A9N9A273"/>
<dbReference type="Proteomes" id="UP000789570">
    <property type="component" value="Unassembled WGS sequence"/>
</dbReference>
<feature type="non-terminal residue" evidence="2">
    <location>
        <position position="50"/>
    </location>
</feature>
<evidence type="ECO:0000256" key="1">
    <source>
        <dbReference type="SAM" id="MobiDB-lite"/>
    </source>
</evidence>
<evidence type="ECO:0000313" key="3">
    <source>
        <dbReference type="Proteomes" id="UP000789570"/>
    </source>
</evidence>